<dbReference type="InterPro" id="IPR051923">
    <property type="entry name" value="Glycosyl_Hydrolase_39"/>
</dbReference>
<gene>
    <name evidence="1" type="ORF">EDD29_0755</name>
</gene>
<comment type="caution">
    <text evidence="1">The sequence shown here is derived from an EMBL/GenBank/DDBJ whole genome shotgun (WGS) entry which is preliminary data.</text>
</comment>
<dbReference type="Proteomes" id="UP000272400">
    <property type="component" value="Unassembled WGS sequence"/>
</dbReference>
<evidence type="ECO:0000313" key="1">
    <source>
        <dbReference type="EMBL" id="ROO83260.1"/>
    </source>
</evidence>
<dbReference type="GO" id="GO:0004553">
    <property type="term" value="F:hydrolase activity, hydrolyzing O-glycosyl compounds"/>
    <property type="evidence" value="ECO:0007669"/>
    <property type="project" value="TreeGrafter"/>
</dbReference>
<reference evidence="1 2" key="1">
    <citation type="submission" date="2018-11" db="EMBL/GenBank/DDBJ databases">
        <title>Sequencing the genomes of 1000 actinobacteria strains.</title>
        <authorList>
            <person name="Klenk H.-P."/>
        </authorList>
    </citation>
    <scope>NUCLEOTIDE SEQUENCE [LARGE SCALE GENOMIC DNA]</scope>
    <source>
        <strain evidence="1 2">DSM 44254</strain>
    </source>
</reference>
<dbReference type="RefSeq" id="WP_123662289.1">
    <property type="nucleotide sequence ID" value="NZ_RJKE01000001.1"/>
</dbReference>
<dbReference type="OrthoDB" id="3500494at2"/>
<dbReference type="SUPFAM" id="SSF51445">
    <property type="entry name" value="(Trans)glycosidases"/>
    <property type="match status" value="1"/>
</dbReference>
<name>A0A3N1CPM5_9ACTN</name>
<dbReference type="InterPro" id="IPR017853">
    <property type="entry name" value="GH"/>
</dbReference>
<proteinExistence type="predicted"/>
<dbReference type="AlphaFoldDB" id="A0A3N1CPM5"/>
<keyword evidence="1" id="KW-0378">Hydrolase</keyword>
<dbReference type="Gene3D" id="3.20.20.80">
    <property type="entry name" value="Glycosidases"/>
    <property type="match status" value="1"/>
</dbReference>
<organism evidence="1 2">
    <name type="scientific">Actinocorallia herbida</name>
    <dbReference type="NCBI Taxonomy" id="58109"/>
    <lineage>
        <taxon>Bacteria</taxon>
        <taxon>Bacillati</taxon>
        <taxon>Actinomycetota</taxon>
        <taxon>Actinomycetes</taxon>
        <taxon>Streptosporangiales</taxon>
        <taxon>Thermomonosporaceae</taxon>
        <taxon>Actinocorallia</taxon>
    </lineage>
</organism>
<accession>A0A3N1CPM5</accession>
<dbReference type="PANTHER" id="PTHR12631">
    <property type="entry name" value="ALPHA-L-IDURONIDASE"/>
    <property type="match status" value="1"/>
</dbReference>
<sequence>MIALAALVTGAVIAALVLYVLGDDEEPPQSPGGADVTQVGQISAGLPGDWTNWGFTHTQTSLETTPAAKAIVREVPMLQVQHIMGFGADNPQLTPGRYDWSSLDRRMKDIRDTGGVPMLTLCCAPDWMKGGPSGTTDWNHLEDSPLPQFFDAFAAQAADVARRYPDVKYYFVWNEFKGFFNQDANRWDFEGYTQLYNKVYTALKKVDSDIQVGGPYIPVNSYADAHSAASKNLRGAWGAADQRALTAIEYWLEHKKGADFVVVDGSSLPEDRTAHEDPFRDNAKFSAVTEWLRAKTDLPAVWAEWYTEPENSGWTAPKLGAVQADAMIRFAASGAAGALYWSPQGIDNCTSCLWGAKGQALPPLELLQNFVRVFPPGTELRRAEVSDPKVRTLASGTDVLVVNTSEAAVSATVDGSPVDLQPYEIRWINR</sequence>
<dbReference type="EMBL" id="RJKE01000001">
    <property type="protein sequence ID" value="ROO83260.1"/>
    <property type="molecule type" value="Genomic_DNA"/>
</dbReference>
<evidence type="ECO:0000313" key="2">
    <source>
        <dbReference type="Proteomes" id="UP000272400"/>
    </source>
</evidence>
<protein>
    <submittedName>
        <fullName evidence="1">Glycosyl hydrolase family 39</fullName>
    </submittedName>
</protein>
<keyword evidence="2" id="KW-1185">Reference proteome</keyword>
<dbReference type="PANTHER" id="PTHR12631:SF10">
    <property type="entry name" value="BETA-XYLOSIDASE-LIKE PROTEIN-RELATED"/>
    <property type="match status" value="1"/>
</dbReference>